<dbReference type="InterPro" id="IPR008168">
    <property type="entry name" value="Cyt_C_IC"/>
</dbReference>
<dbReference type="SUPFAM" id="SSF46626">
    <property type="entry name" value="Cytochrome c"/>
    <property type="match status" value="1"/>
</dbReference>
<keyword evidence="5 6" id="KW-0408">Iron</keyword>
<evidence type="ECO:0000256" key="1">
    <source>
        <dbReference type="ARBA" id="ARBA00022448"/>
    </source>
</evidence>
<keyword evidence="1" id="KW-0813">Transport</keyword>
<dbReference type="OrthoDB" id="9811281at2"/>
<dbReference type="InterPro" id="IPR009056">
    <property type="entry name" value="Cyt_c-like_dom"/>
</dbReference>
<feature type="region of interest" description="Disordered" evidence="7">
    <location>
        <begin position="290"/>
        <end position="315"/>
    </location>
</feature>
<name>A3HZP2_9BACT</name>
<evidence type="ECO:0000313" key="11">
    <source>
        <dbReference type="EMBL" id="EAZ80728.1"/>
    </source>
</evidence>
<keyword evidence="8" id="KW-0472">Membrane</keyword>
<keyword evidence="3 6" id="KW-0479">Metal-binding</keyword>
<feature type="transmembrane region" description="Helical" evidence="8">
    <location>
        <begin position="126"/>
        <end position="143"/>
    </location>
</feature>
<evidence type="ECO:0000256" key="7">
    <source>
        <dbReference type="SAM" id="MobiDB-lite"/>
    </source>
</evidence>
<dbReference type="GO" id="GO:0005506">
    <property type="term" value="F:iron ion binding"/>
    <property type="evidence" value="ECO:0007669"/>
    <property type="project" value="InterPro"/>
</dbReference>
<evidence type="ECO:0000256" key="8">
    <source>
        <dbReference type="SAM" id="Phobius"/>
    </source>
</evidence>
<dbReference type="PROSITE" id="PS51007">
    <property type="entry name" value="CYTC"/>
    <property type="match status" value="1"/>
</dbReference>
<keyword evidence="8" id="KW-1133">Transmembrane helix</keyword>
<dbReference type="InterPro" id="IPR038414">
    <property type="entry name" value="CcoP_N_sf"/>
</dbReference>
<evidence type="ECO:0000256" key="3">
    <source>
        <dbReference type="ARBA" id="ARBA00022723"/>
    </source>
</evidence>
<proteinExistence type="predicted"/>
<feature type="transmembrane region" description="Helical" evidence="8">
    <location>
        <begin position="41"/>
        <end position="64"/>
    </location>
</feature>
<organism evidence="11 12">
    <name type="scientific">Algoriphagus machipongonensis</name>
    <dbReference type="NCBI Taxonomy" id="388413"/>
    <lineage>
        <taxon>Bacteria</taxon>
        <taxon>Pseudomonadati</taxon>
        <taxon>Bacteroidota</taxon>
        <taxon>Cytophagia</taxon>
        <taxon>Cytophagales</taxon>
        <taxon>Cyclobacteriaceae</taxon>
        <taxon>Algoriphagus</taxon>
    </lineage>
</organism>
<dbReference type="GO" id="GO:0009055">
    <property type="term" value="F:electron transfer activity"/>
    <property type="evidence" value="ECO:0007669"/>
    <property type="project" value="InterPro"/>
</dbReference>
<sequence length="315" mass="34342">MKKILTFMMAFVSLLGTNAVFAQSESNSMMAKLSEMDSNQLTVLIIMGVILGIIVLLLILIIYLMSFITTVFRRENPAMAAEPTWWESFKEKFITGDVEEEAVEKKEMSDHSYDGITELDNFMPPWLQYVFLFTAIFGVAYFINYSVLGYGKTGIEEYEEELRIEAIASEERKANAVAGIDETTAVYDESSGALAVGKSIFETNCAACHAADGGGGVGPNLTDEYWIHGGTIKDLFTVIKYGVVSKGMVPWQDQLSPEEIQNVASYILSLEGTTPANPKAPQGEIVGASSEVIPAETPDSTAVDGQADTLSVESE</sequence>
<dbReference type="Pfam" id="PF14715">
    <property type="entry name" value="FixP_N"/>
    <property type="match status" value="1"/>
</dbReference>
<dbReference type="Gene3D" id="6.10.280.130">
    <property type="match status" value="1"/>
</dbReference>
<keyword evidence="8" id="KW-0812">Transmembrane</keyword>
<dbReference type="HOGENOM" id="CLU_061347_0_0_10"/>
<evidence type="ECO:0000256" key="5">
    <source>
        <dbReference type="ARBA" id="ARBA00023004"/>
    </source>
</evidence>
<evidence type="ECO:0000256" key="2">
    <source>
        <dbReference type="ARBA" id="ARBA00022617"/>
    </source>
</evidence>
<dbReference type="PRINTS" id="PR00605">
    <property type="entry name" value="CYTCHROMECIC"/>
</dbReference>
<dbReference type="eggNOG" id="COG2010">
    <property type="taxonomic scope" value="Bacteria"/>
</dbReference>
<evidence type="ECO:0000259" key="10">
    <source>
        <dbReference type="PROSITE" id="PS51007"/>
    </source>
</evidence>
<keyword evidence="4" id="KW-0249">Electron transport</keyword>
<dbReference type="GO" id="GO:0020037">
    <property type="term" value="F:heme binding"/>
    <property type="evidence" value="ECO:0007669"/>
    <property type="project" value="InterPro"/>
</dbReference>
<evidence type="ECO:0000256" key="4">
    <source>
        <dbReference type="ARBA" id="ARBA00022982"/>
    </source>
</evidence>
<dbReference type="RefSeq" id="WP_008199506.1">
    <property type="nucleotide sequence ID" value="NZ_CM001023.1"/>
</dbReference>
<dbReference type="AlphaFoldDB" id="A3HZP2"/>
<feature type="domain" description="Cytochrome c" evidence="10">
    <location>
        <begin position="192"/>
        <end position="271"/>
    </location>
</feature>
<dbReference type="Pfam" id="PF13442">
    <property type="entry name" value="Cytochrome_CBB3"/>
    <property type="match status" value="1"/>
</dbReference>
<evidence type="ECO:0000313" key="12">
    <source>
        <dbReference type="Proteomes" id="UP000003919"/>
    </source>
</evidence>
<gene>
    <name evidence="11" type="ORF">ALPR1_07380</name>
</gene>
<feature type="signal peptide" evidence="9">
    <location>
        <begin position="1"/>
        <end position="22"/>
    </location>
</feature>
<protein>
    <submittedName>
        <fullName evidence="11">Cytochrome c oxidase, Cbb3-type, subunit III</fullName>
    </submittedName>
</protein>
<comment type="caution">
    <text evidence="11">The sequence shown here is derived from an EMBL/GenBank/DDBJ whole genome shotgun (WGS) entry which is preliminary data.</text>
</comment>
<dbReference type="STRING" id="388413.ALPR1_07380"/>
<keyword evidence="12" id="KW-1185">Reference proteome</keyword>
<dbReference type="PANTHER" id="PTHR33751">
    <property type="entry name" value="CBB3-TYPE CYTOCHROME C OXIDASE SUBUNIT FIXP"/>
    <property type="match status" value="1"/>
</dbReference>
<evidence type="ECO:0000256" key="6">
    <source>
        <dbReference type="PROSITE-ProRule" id="PRU00433"/>
    </source>
</evidence>
<keyword evidence="9" id="KW-0732">Signal</keyword>
<dbReference type="Proteomes" id="UP000003919">
    <property type="component" value="Unassembled WGS sequence"/>
</dbReference>
<dbReference type="Gene3D" id="1.10.760.10">
    <property type="entry name" value="Cytochrome c-like domain"/>
    <property type="match status" value="1"/>
</dbReference>
<evidence type="ECO:0000256" key="9">
    <source>
        <dbReference type="SAM" id="SignalP"/>
    </source>
</evidence>
<dbReference type="InterPro" id="IPR032858">
    <property type="entry name" value="CcoP_N"/>
</dbReference>
<dbReference type="InterPro" id="IPR036909">
    <property type="entry name" value="Cyt_c-like_dom_sf"/>
</dbReference>
<accession>A3HZP2</accession>
<dbReference type="EMBL" id="AAXU02000001">
    <property type="protein sequence ID" value="EAZ80728.1"/>
    <property type="molecule type" value="Genomic_DNA"/>
</dbReference>
<feature type="chain" id="PRO_5002652785" evidence="9">
    <location>
        <begin position="23"/>
        <end position="315"/>
    </location>
</feature>
<reference evidence="11 12" key="1">
    <citation type="journal article" date="2011" name="J. Bacteriol.">
        <title>Complete genome sequence of Algoriphagus sp. PR1, bacterial prey of a colony-forming choanoflagellate.</title>
        <authorList>
            <person name="Alegado R.A."/>
            <person name="Ferriera S."/>
            <person name="Nusbaum C."/>
            <person name="Young S.K."/>
            <person name="Zeng Q."/>
            <person name="Imamovic A."/>
            <person name="Fairclough S.R."/>
            <person name="King N."/>
        </authorList>
    </citation>
    <scope>NUCLEOTIDE SEQUENCE [LARGE SCALE GENOMIC DNA]</scope>
    <source>
        <strain evidence="11 12">PR1</strain>
    </source>
</reference>
<dbReference type="InterPro" id="IPR050597">
    <property type="entry name" value="Cytochrome_c_Oxidase_Subunit"/>
</dbReference>
<dbReference type="PANTHER" id="PTHR33751:SF1">
    <property type="entry name" value="CBB3-TYPE CYTOCHROME C OXIDASE SUBUNIT FIXP"/>
    <property type="match status" value="1"/>
</dbReference>
<keyword evidence="2 6" id="KW-0349">Heme</keyword>